<evidence type="ECO:0000256" key="2">
    <source>
        <dbReference type="ARBA" id="ARBA00023026"/>
    </source>
</evidence>
<dbReference type="InterPro" id="IPR007312">
    <property type="entry name" value="Phosphoesterase"/>
</dbReference>
<comment type="caution">
    <text evidence="4">The sequence shown here is derived from an EMBL/GenBank/DDBJ whole genome shotgun (WGS) entry which is preliminary data.</text>
</comment>
<evidence type="ECO:0000313" key="5">
    <source>
        <dbReference type="Proteomes" id="UP001501009"/>
    </source>
</evidence>
<dbReference type="PANTHER" id="PTHR31956">
    <property type="entry name" value="NON-SPECIFIC PHOSPHOLIPASE C4-RELATED"/>
    <property type="match status" value="1"/>
</dbReference>
<dbReference type="InterPro" id="IPR016181">
    <property type="entry name" value="Acyl_CoA_acyltransferase"/>
</dbReference>
<reference evidence="5" key="1">
    <citation type="journal article" date="2019" name="Int. J. Syst. Evol. Microbiol.">
        <title>The Global Catalogue of Microorganisms (GCM) 10K type strain sequencing project: providing services to taxonomists for standard genome sequencing and annotation.</title>
        <authorList>
            <consortium name="The Broad Institute Genomics Platform"/>
            <consortium name="The Broad Institute Genome Sequencing Center for Infectious Disease"/>
            <person name="Wu L."/>
            <person name="Ma J."/>
        </authorList>
    </citation>
    <scope>NUCLEOTIDE SEQUENCE [LARGE SCALE GENOMIC DNA]</scope>
    <source>
        <strain evidence="5">JCM 17138</strain>
    </source>
</reference>
<sequence length="372" mass="40927">MPTSYQSAHPDYLPAAGADFVASKIEAIASNPKVWRKTAFILNYDDNDGLFDHVAPPTAPAGTKDEYIQGLPIGGGFRGPAIIISPWTMGGWVASEAFDHTSALQFLDRFTGVEEPNVSDWRRETFSDFTTAFRFRDARGPGPSGPGPNPLWERSRKAQDARMTSTPAIRPYRSQDREALDDICIRTAHNGQDSRPVYADPGIFPVIFAAPYVHLEPELAFVLDDGQGRAAGYVLGTADTPRFVEAFRAKWLPLVADRYPEPAGPPDTPDEAMIPLLHHPERMIVPEVAAYPAHLHIDLLPAWQGRGHGRALMRTFLRALHDQGVAAVHLSMVTANTPARAFYDRLGFHAIEVPDPGPVTYLGRTTAELEML</sequence>
<evidence type="ECO:0000256" key="1">
    <source>
        <dbReference type="ARBA" id="ARBA00022801"/>
    </source>
</evidence>
<feature type="domain" description="N-acetyltransferase" evidence="3">
    <location>
        <begin position="230"/>
        <end position="368"/>
    </location>
</feature>
<dbReference type="Pfam" id="PF00583">
    <property type="entry name" value="Acetyltransf_1"/>
    <property type="match status" value="1"/>
</dbReference>
<dbReference type="PANTHER" id="PTHR31956:SF1">
    <property type="entry name" value="NON-SPECIFIC PHOSPHOLIPASE C1"/>
    <property type="match status" value="1"/>
</dbReference>
<proteinExistence type="predicted"/>
<organism evidence="4 5">
    <name type="scientific">Streptomyces coacervatus</name>
    <dbReference type="NCBI Taxonomy" id="647381"/>
    <lineage>
        <taxon>Bacteria</taxon>
        <taxon>Bacillati</taxon>
        <taxon>Actinomycetota</taxon>
        <taxon>Actinomycetes</taxon>
        <taxon>Kitasatosporales</taxon>
        <taxon>Streptomycetaceae</taxon>
        <taxon>Streptomyces</taxon>
    </lineage>
</organism>
<dbReference type="EMBL" id="BAABDE010000030">
    <property type="protein sequence ID" value="GAA3833076.1"/>
    <property type="molecule type" value="Genomic_DNA"/>
</dbReference>
<dbReference type="SUPFAM" id="SSF55729">
    <property type="entry name" value="Acyl-CoA N-acyltransferases (Nat)"/>
    <property type="match status" value="1"/>
</dbReference>
<dbReference type="Gene3D" id="3.40.720.10">
    <property type="entry name" value="Alkaline Phosphatase, subunit A"/>
    <property type="match status" value="1"/>
</dbReference>
<protein>
    <recommendedName>
        <fullName evidence="3">N-acetyltransferase domain-containing protein</fullName>
    </recommendedName>
</protein>
<dbReference type="Proteomes" id="UP001501009">
    <property type="component" value="Unassembled WGS sequence"/>
</dbReference>
<dbReference type="CDD" id="cd04301">
    <property type="entry name" value="NAT_SF"/>
    <property type="match status" value="1"/>
</dbReference>
<dbReference type="Pfam" id="PF04185">
    <property type="entry name" value="Phosphoesterase"/>
    <property type="match status" value="1"/>
</dbReference>
<keyword evidence="5" id="KW-1185">Reference proteome</keyword>
<keyword evidence="2" id="KW-0843">Virulence</keyword>
<evidence type="ECO:0000313" key="4">
    <source>
        <dbReference type="EMBL" id="GAA3833076.1"/>
    </source>
</evidence>
<accession>A0ABP7J3Z0</accession>
<dbReference type="InterPro" id="IPR000182">
    <property type="entry name" value="GNAT_dom"/>
</dbReference>
<dbReference type="Gene3D" id="3.40.630.30">
    <property type="match status" value="1"/>
</dbReference>
<name>A0ABP7J3Z0_9ACTN</name>
<dbReference type="InterPro" id="IPR017850">
    <property type="entry name" value="Alkaline_phosphatase_core_sf"/>
</dbReference>
<dbReference type="PROSITE" id="PS51186">
    <property type="entry name" value="GNAT"/>
    <property type="match status" value="1"/>
</dbReference>
<keyword evidence="1" id="KW-0378">Hydrolase</keyword>
<gene>
    <name evidence="4" type="ORF">GCM10022403_077610</name>
</gene>
<evidence type="ECO:0000259" key="3">
    <source>
        <dbReference type="PROSITE" id="PS51186"/>
    </source>
</evidence>